<gene>
    <name evidence="1" type="ORF">JHL16_03700</name>
</gene>
<evidence type="ECO:0000313" key="1">
    <source>
        <dbReference type="EMBL" id="MBK1865443.1"/>
    </source>
</evidence>
<reference evidence="1" key="1">
    <citation type="submission" date="2021-01" db="EMBL/GenBank/DDBJ databases">
        <authorList>
            <person name="Sun Q."/>
        </authorList>
    </citation>
    <scope>NUCLEOTIDE SEQUENCE</scope>
    <source>
        <strain evidence="1">YIM B02566</strain>
    </source>
</reference>
<dbReference type="Proteomes" id="UP000616151">
    <property type="component" value="Unassembled WGS sequence"/>
</dbReference>
<proteinExistence type="predicted"/>
<accession>A0ACC5QYK0</accession>
<dbReference type="EMBL" id="JAENHL010000004">
    <property type="protein sequence ID" value="MBK1865443.1"/>
    <property type="molecule type" value="Genomic_DNA"/>
</dbReference>
<protein>
    <submittedName>
        <fullName evidence="1">Sugar ABC transporter permease</fullName>
    </submittedName>
</protein>
<name>A0ACC5QYK0_9HYPH</name>
<evidence type="ECO:0000313" key="2">
    <source>
        <dbReference type="Proteomes" id="UP000616151"/>
    </source>
</evidence>
<organism evidence="1 2">
    <name type="scientific">Taklimakanibacter albus</name>
    <dbReference type="NCBI Taxonomy" id="2800327"/>
    <lineage>
        <taxon>Bacteria</taxon>
        <taxon>Pseudomonadati</taxon>
        <taxon>Pseudomonadota</taxon>
        <taxon>Alphaproteobacteria</taxon>
        <taxon>Hyphomicrobiales</taxon>
        <taxon>Aestuariivirgaceae</taxon>
        <taxon>Taklimakanibacter</taxon>
    </lineage>
</organism>
<keyword evidence="2" id="KW-1185">Reference proteome</keyword>
<comment type="caution">
    <text evidence="1">The sequence shown here is derived from an EMBL/GenBank/DDBJ whole genome shotgun (WGS) entry which is preliminary data.</text>
</comment>
<sequence>MLLVPAIVLETLVLFLPLVYVAYRSLYDWQPGSVSTFIGFKNYEHLLADPEFWQVIGNQLFYLLGLPLWVIAPLVVAFALREGVWRPGLFRSIYFLPAVMSPAIVGLVFRTLLATDGPVNAVLETSGLGFLAHPWLTDITYVKPVVIFLVLWASFGTGVLIFSAAFAAVPQNIFEAARLDGARFWSEFWHIAVPSVRGTVFLWAMFQLVCIFLFMFGWIYVLTGGGPGLSSATMDFFIYQQFMRFGFYGTAAAQSIALVGAIVLFPALGYGARALIETCFKRRRT</sequence>